<gene>
    <name evidence="6" type="ORF">FSB73_22160</name>
</gene>
<dbReference type="PANTHER" id="PTHR43065">
    <property type="entry name" value="SENSOR HISTIDINE KINASE"/>
    <property type="match status" value="1"/>
</dbReference>
<dbReference type="OrthoDB" id="9806995at2"/>
<feature type="transmembrane region" description="Helical" evidence="3">
    <location>
        <begin position="239"/>
        <end position="263"/>
    </location>
</feature>
<keyword evidence="7" id="KW-1185">Reference proteome</keyword>
<evidence type="ECO:0000313" key="6">
    <source>
        <dbReference type="EMBL" id="QEC73970.1"/>
    </source>
</evidence>
<feature type="transmembrane region" description="Helical" evidence="3">
    <location>
        <begin position="299"/>
        <end position="318"/>
    </location>
</feature>
<dbReference type="Gene3D" id="2.60.40.2380">
    <property type="match status" value="1"/>
</dbReference>
<feature type="transmembrane region" description="Helical" evidence="3">
    <location>
        <begin position="207"/>
        <end position="227"/>
    </location>
</feature>
<keyword evidence="3" id="KW-1133">Transmembrane helix</keyword>
<keyword evidence="3" id="KW-0472">Membrane</keyword>
<feature type="domain" description="7TM-DISM receptor extracellular" evidence="4">
    <location>
        <begin position="178"/>
        <end position="381"/>
    </location>
</feature>
<dbReference type="InterPro" id="IPR036097">
    <property type="entry name" value="HisK_dim/P_sf"/>
</dbReference>
<accession>A0A5B8VR63</accession>
<keyword evidence="3" id="KW-0812">Transmembrane</keyword>
<dbReference type="AlphaFoldDB" id="A0A5B8VR63"/>
<protein>
    <recommendedName>
        <fullName evidence="2">histidine kinase</fullName>
        <ecNumber evidence="2">2.7.13.3</ecNumber>
    </recommendedName>
</protein>
<evidence type="ECO:0000313" key="7">
    <source>
        <dbReference type="Proteomes" id="UP000321291"/>
    </source>
</evidence>
<dbReference type="EC" id="2.7.13.3" evidence="2"/>
<dbReference type="InterPro" id="IPR003661">
    <property type="entry name" value="HisK_dim/P_dom"/>
</dbReference>
<evidence type="ECO:0000259" key="5">
    <source>
        <dbReference type="Pfam" id="PF07696"/>
    </source>
</evidence>
<dbReference type="RefSeq" id="WP_146787411.1">
    <property type="nucleotide sequence ID" value="NZ_CP042434.1"/>
</dbReference>
<feature type="transmembrane region" description="Helical" evidence="3">
    <location>
        <begin position="275"/>
        <end position="293"/>
    </location>
</feature>
<dbReference type="InterPro" id="IPR011623">
    <property type="entry name" value="7TMR_DISM_rcpt_extracell_dom1"/>
</dbReference>
<dbReference type="PANTHER" id="PTHR43065:SF42">
    <property type="entry name" value="TWO-COMPONENT SENSOR PPRA"/>
    <property type="match status" value="1"/>
</dbReference>
<feature type="domain" description="7TM-DISM receptor extracellular" evidence="5">
    <location>
        <begin position="36"/>
        <end position="164"/>
    </location>
</feature>
<dbReference type="EMBL" id="CP042434">
    <property type="protein sequence ID" value="QEC73970.1"/>
    <property type="molecule type" value="Genomic_DNA"/>
</dbReference>
<dbReference type="GO" id="GO:0000155">
    <property type="term" value="F:phosphorelay sensor kinase activity"/>
    <property type="evidence" value="ECO:0007669"/>
    <property type="project" value="InterPro"/>
</dbReference>
<dbReference type="InterPro" id="IPR011622">
    <property type="entry name" value="7TMR_DISM_rcpt_extracell_dom2"/>
</dbReference>
<feature type="transmembrane region" description="Helical" evidence="3">
    <location>
        <begin position="179"/>
        <end position="200"/>
    </location>
</feature>
<dbReference type="SUPFAM" id="SSF47384">
    <property type="entry name" value="Homodimeric domain of signal transducing histidine kinase"/>
    <property type="match status" value="1"/>
</dbReference>
<proteinExistence type="predicted"/>
<sequence length="551" mass="62995">MKSIFYLIFCLLSVAGSKIFGQHNIQFTGKTEVIGKDIGIFEDPSGKLDFSYVRASGKFVPSKQANPDLGLSKSNFWIKFTINNASQLSQLILDLENPTVTDCHFYFPEDGVYKSIYLSNRWPISQRKYQQPDFLFDIKLKPDSTATFYMKIKGSEQLIIPLILGSRLDIIRSKMNAQVLWGIFIGIIAVMAAYNFLLFLFTKDKSYLWYVLYCLFIGLTQTTLNGYTYHYLFGGYPWLINKVIIIFPALAGITAMLFVRKFLETKNRTPTLHKLFPYPATLYLLAIVFRLAGFDEISFRMIDISALATTLLMYIVAIKISFQGFRPAKYFLIAWTIFFVGIILYSLRNLGLLPYNAFTSYTMGLGTAIELTLLSIALADRITVLKREKELSQAKAIKIAHENERIIREQNKTLEIMVEQRTSDLNAALEDLKLTETQLVESEKMATLGQLTAGIAHEINNPINFVTSNISPLRRDIDALYNTLNYIEQIALSELPKEEKLAKIELHHKRKRLTIYVKKLHISLAVSIMGLLELQKLLKDLSYFPVWTKIA</sequence>
<feature type="transmembrane region" description="Helical" evidence="3">
    <location>
        <begin position="330"/>
        <end position="347"/>
    </location>
</feature>
<organism evidence="6 7">
    <name type="scientific">Arachidicoccus ginsenosidivorans</name>
    <dbReference type="NCBI Taxonomy" id="496057"/>
    <lineage>
        <taxon>Bacteria</taxon>
        <taxon>Pseudomonadati</taxon>
        <taxon>Bacteroidota</taxon>
        <taxon>Chitinophagia</taxon>
        <taxon>Chitinophagales</taxon>
        <taxon>Chitinophagaceae</taxon>
        <taxon>Arachidicoccus</taxon>
    </lineage>
</organism>
<dbReference type="KEGG" id="agi:FSB73_22160"/>
<dbReference type="CDD" id="cd00082">
    <property type="entry name" value="HisKA"/>
    <property type="match status" value="1"/>
</dbReference>
<dbReference type="Proteomes" id="UP000321291">
    <property type="component" value="Chromosome"/>
</dbReference>
<name>A0A5B8VR63_9BACT</name>
<evidence type="ECO:0000256" key="2">
    <source>
        <dbReference type="ARBA" id="ARBA00012438"/>
    </source>
</evidence>
<dbReference type="Gene3D" id="1.10.287.130">
    <property type="match status" value="1"/>
</dbReference>
<dbReference type="Pfam" id="PF07695">
    <property type="entry name" value="7TMR-DISM_7TM"/>
    <property type="match status" value="1"/>
</dbReference>
<evidence type="ECO:0000256" key="3">
    <source>
        <dbReference type="SAM" id="Phobius"/>
    </source>
</evidence>
<reference evidence="6 7" key="1">
    <citation type="journal article" date="2017" name="Int. J. Syst. Evol. Microbiol.">
        <title>Arachidicoccus ginsenosidivorans sp. nov., with ginsenoside-converting activity isolated from ginseng cultivating soil.</title>
        <authorList>
            <person name="Siddiqi M.Z."/>
            <person name="Aslam Z."/>
            <person name="Im W.T."/>
        </authorList>
    </citation>
    <scope>NUCLEOTIDE SEQUENCE [LARGE SCALE GENOMIC DNA]</scope>
    <source>
        <strain evidence="6 7">Gsoil 809</strain>
    </source>
</reference>
<dbReference type="Pfam" id="PF07696">
    <property type="entry name" value="7TMR-DISMED2"/>
    <property type="match status" value="1"/>
</dbReference>
<evidence type="ECO:0000256" key="1">
    <source>
        <dbReference type="ARBA" id="ARBA00000085"/>
    </source>
</evidence>
<feature type="transmembrane region" description="Helical" evidence="3">
    <location>
        <begin position="359"/>
        <end position="379"/>
    </location>
</feature>
<comment type="catalytic activity">
    <reaction evidence="1">
        <text>ATP + protein L-histidine = ADP + protein N-phospho-L-histidine.</text>
        <dbReference type="EC" id="2.7.13.3"/>
    </reaction>
</comment>
<evidence type="ECO:0000259" key="4">
    <source>
        <dbReference type="Pfam" id="PF07695"/>
    </source>
</evidence>